<evidence type="ECO:0000313" key="2">
    <source>
        <dbReference type="EMBL" id="RPB05752.1"/>
    </source>
</evidence>
<dbReference type="EMBL" id="ML120352">
    <property type="protein sequence ID" value="RPB05752.1"/>
    <property type="molecule type" value="Genomic_DNA"/>
</dbReference>
<sequence>MSFILLFIITAPNILHFKFSIPIPSQACNILFLALCLLLSFPYILSPLQPTLTYTYSPQVNPTSFPGMMPLPVWIK</sequence>
<feature type="transmembrane region" description="Helical" evidence="1">
    <location>
        <begin position="27"/>
        <end position="45"/>
    </location>
</feature>
<keyword evidence="1" id="KW-1133">Transmembrane helix</keyword>
<gene>
    <name evidence="2" type="ORF">L873DRAFT_1797483</name>
</gene>
<reference evidence="2 3" key="1">
    <citation type="journal article" date="2018" name="Nat. Ecol. Evol.">
        <title>Pezizomycetes genomes reveal the molecular basis of ectomycorrhizal truffle lifestyle.</title>
        <authorList>
            <person name="Murat C."/>
            <person name="Payen T."/>
            <person name="Noel B."/>
            <person name="Kuo A."/>
            <person name="Morin E."/>
            <person name="Chen J."/>
            <person name="Kohler A."/>
            <person name="Krizsan K."/>
            <person name="Balestrini R."/>
            <person name="Da Silva C."/>
            <person name="Montanini B."/>
            <person name="Hainaut M."/>
            <person name="Levati E."/>
            <person name="Barry K.W."/>
            <person name="Belfiori B."/>
            <person name="Cichocki N."/>
            <person name="Clum A."/>
            <person name="Dockter R.B."/>
            <person name="Fauchery L."/>
            <person name="Guy J."/>
            <person name="Iotti M."/>
            <person name="Le Tacon F."/>
            <person name="Lindquist E.A."/>
            <person name="Lipzen A."/>
            <person name="Malagnac F."/>
            <person name="Mello A."/>
            <person name="Molinier V."/>
            <person name="Miyauchi S."/>
            <person name="Poulain J."/>
            <person name="Riccioni C."/>
            <person name="Rubini A."/>
            <person name="Sitrit Y."/>
            <person name="Splivallo R."/>
            <person name="Traeger S."/>
            <person name="Wang M."/>
            <person name="Zifcakova L."/>
            <person name="Wipf D."/>
            <person name="Zambonelli A."/>
            <person name="Paolocci F."/>
            <person name="Nowrousian M."/>
            <person name="Ottonello S."/>
            <person name="Baldrian P."/>
            <person name="Spatafora J.W."/>
            <person name="Henrissat B."/>
            <person name="Nagy L.G."/>
            <person name="Aury J.M."/>
            <person name="Wincker P."/>
            <person name="Grigoriev I.V."/>
            <person name="Bonfante P."/>
            <person name="Martin F.M."/>
        </authorList>
    </citation>
    <scope>NUCLEOTIDE SEQUENCE [LARGE SCALE GENOMIC DNA]</scope>
    <source>
        <strain evidence="2 3">120613-1</strain>
    </source>
</reference>
<name>A0A3N4K8Z6_9PEZI</name>
<proteinExistence type="predicted"/>
<dbReference type="AlphaFoldDB" id="A0A3N4K8Z6"/>
<dbReference type="Proteomes" id="UP000276215">
    <property type="component" value="Unassembled WGS sequence"/>
</dbReference>
<keyword evidence="1" id="KW-0472">Membrane</keyword>
<evidence type="ECO:0000256" key="1">
    <source>
        <dbReference type="SAM" id="Phobius"/>
    </source>
</evidence>
<keyword evidence="1" id="KW-0812">Transmembrane</keyword>
<organism evidence="2 3">
    <name type="scientific">Choiromyces venosus 120613-1</name>
    <dbReference type="NCBI Taxonomy" id="1336337"/>
    <lineage>
        <taxon>Eukaryota</taxon>
        <taxon>Fungi</taxon>
        <taxon>Dikarya</taxon>
        <taxon>Ascomycota</taxon>
        <taxon>Pezizomycotina</taxon>
        <taxon>Pezizomycetes</taxon>
        <taxon>Pezizales</taxon>
        <taxon>Tuberaceae</taxon>
        <taxon>Choiromyces</taxon>
    </lineage>
</organism>
<keyword evidence="3" id="KW-1185">Reference proteome</keyword>
<accession>A0A3N4K8Z6</accession>
<evidence type="ECO:0000313" key="3">
    <source>
        <dbReference type="Proteomes" id="UP000276215"/>
    </source>
</evidence>
<protein>
    <submittedName>
        <fullName evidence="2">Uncharacterized protein</fullName>
    </submittedName>
</protein>